<evidence type="ECO:0000313" key="12">
    <source>
        <dbReference type="Proteomes" id="UP000327157"/>
    </source>
</evidence>
<dbReference type="Proteomes" id="UP000327157">
    <property type="component" value="Chromosome 4"/>
</dbReference>
<evidence type="ECO:0000256" key="3">
    <source>
        <dbReference type="ARBA" id="ARBA00022528"/>
    </source>
</evidence>
<evidence type="ECO:0000256" key="7">
    <source>
        <dbReference type="ARBA" id="ARBA00022963"/>
    </source>
</evidence>
<comment type="catalytic activity">
    <reaction evidence="9">
        <text>a 1,2-diacyl-3-O-[alpha-D-galactosyl-(1-&gt;6)-beta-D-galactosyl]-sn-glycerol + H2O = acyl-3-O-[alpha-D-galactosyl-(1-&gt;6)-beta-D-galactosyl]-sn-glycerol + a fatty acid + H(+)</text>
        <dbReference type="Rhea" id="RHEA:48372"/>
        <dbReference type="ChEBI" id="CHEBI:15377"/>
        <dbReference type="ChEBI" id="CHEBI:15378"/>
        <dbReference type="ChEBI" id="CHEBI:28396"/>
        <dbReference type="ChEBI" id="CHEBI:28868"/>
        <dbReference type="ChEBI" id="CHEBI:90310"/>
    </reaction>
    <physiologicalReaction direction="left-to-right" evidence="9">
        <dbReference type="Rhea" id="RHEA:48373"/>
    </physiologicalReaction>
</comment>
<evidence type="ECO:0000256" key="8">
    <source>
        <dbReference type="ARBA" id="ARBA00023098"/>
    </source>
</evidence>
<comment type="caution">
    <text evidence="11">The sequence shown here is derived from an EMBL/GenBank/DDBJ whole genome shotgun (WGS) entry which is preliminary data.</text>
</comment>
<gene>
    <name evidence="11" type="ORF">D8674_025200</name>
</gene>
<protein>
    <submittedName>
        <fullName evidence="11">Galactolipase DONGLE</fullName>
    </submittedName>
</protein>
<reference evidence="11 12" key="1">
    <citation type="submission" date="2019-09" db="EMBL/GenBank/DDBJ databases">
        <authorList>
            <person name="Ou C."/>
        </authorList>
    </citation>
    <scope>NUCLEOTIDE SEQUENCE [LARGE SCALE GENOMIC DNA]</scope>
    <source>
        <strain evidence="11">S2</strain>
        <tissue evidence="11">Leaf</tissue>
    </source>
</reference>
<keyword evidence="8" id="KW-0443">Lipid metabolism</keyword>
<dbReference type="GO" id="GO:0009695">
    <property type="term" value="P:jasmonic acid biosynthetic process"/>
    <property type="evidence" value="ECO:0007669"/>
    <property type="project" value="TreeGrafter"/>
</dbReference>
<evidence type="ECO:0000256" key="5">
    <source>
        <dbReference type="ARBA" id="ARBA00022801"/>
    </source>
</evidence>
<dbReference type="InterPro" id="IPR002921">
    <property type="entry name" value="Fungal_lipase-type"/>
</dbReference>
<evidence type="ECO:0000256" key="1">
    <source>
        <dbReference type="ARBA" id="ARBA00004229"/>
    </source>
</evidence>
<accession>A0A5N5H5Z3</accession>
<dbReference type="AlphaFoldDB" id="A0A5N5H5Z3"/>
<keyword evidence="7" id="KW-0442">Lipid degradation</keyword>
<dbReference type="EMBL" id="SMOL01000231">
    <property type="protein sequence ID" value="KAB2623018.1"/>
    <property type="molecule type" value="Genomic_DNA"/>
</dbReference>
<dbReference type="GO" id="GO:0047714">
    <property type="term" value="F:galactolipase activity"/>
    <property type="evidence" value="ECO:0007669"/>
    <property type="project" value="UniProtKB-ARBA"/>
</dbReference>
<evidence type="ECO:0000313" key="11">
    <source>
        <dbReference type="EMBL" id="KAB2623018.1"/>
    </source>
</evidence>
<dbReference type="CDD" id="cd00519">
    <property type="entry name" value="Lipase_3"/>
    <property type="match status" value="1"/>
</dbReference>
<evidence type="ECO:0000256" key="6">
    <source>
        <dbReference type="ARBA" id="ARBA00022946"/>
    </source>
</evidence>
<dbReference type="FunFam" id="3.40.50.1820:FF:000106">
    <property type="entry name" value="Galactolipase DONGLE, chloroplastic"/>
    <property type="match status" value="1"/>
</dbReference>
<comment type="subcellular location">
    <subcellularLocation>
        <location evidence="1">Plastid</location>
        <location evidence="1">Chloroplast</location>
    </subcellularLocation>
</comment>
<dbReference type="Gene3D" id="3.40.50.1820">
    <property type="entry name" value="alpha/beta hydrolase"/>
    <property type="match status" value="1"/>
</dbReference>
<dbReference type="OrthoDB" id="426718at2759"/>
<evidence type="ECO:0000256" key="9">
    <source>
        <dbReference type="ARBA" id="ARBA00048139"/>
    </source>
</evidence>
<evidence type="ECO:0000256" key="4">
    <source>
        <dbReference type="ARBA" id="ARBA00022640"/>
    </source>
</evidence>
<dbReference type="PANTHER" id="PTHR31403">
    <property type="entry name" value="PHOSPHOLIPASE A1-IBETA2, CHLOROPLASTIC"/>
    <property type="match status" value="1"/>
</dbReference>
<keyword evidence="4" id="KW-0934">Plastid</keyword>
<dbReference type="SUPFAM" id="SSF53474">
    <property type="entry name" value="alpha/beta-Hydrolases"/>
    <property type="match status" value="1"/>
</dbReference>
<evidence type="ECO:0000256" key="2">
    <source>
        <dbReference type="ARBA" id="ARBA00010701"/>
    </source>
</evidence>
<dbReference type="GO" id="GO:0016042">
    <property type="term" value="P:lipid catabolic process"/>
    <property type="evidence" value="ECO:0007669"/>
    <property type="project" value="UniProtKB-KW"/>
</dbReference>
<keyword evidence="12" id="KW-1185">Reference proteome</keyword>
<organism evidence="11 12">
    <name type="scientific">Pyrus ussuriensis x Pyrus communis</name>
    <dbReference type="NCBI Taxonomy" id="2448454"/>
    <lineage>
        <taxon>Eukaryota</taxon>
        <taxon>Viridiplantae</taxon>
        <taxon>Streptophyta</taxon>
        <taxon>Embryophyta</taxon>
        <taxon>Tracheophyta</taxon>
        <taxon>Spermatophyta</taxon>
        <taxon>Magnoliopsida</taxon>
        <taxon>eudicotyledons</taxon>
        <taxon>Gunneridae</taxon>
        <taxon>Pentapetalae</taxon>
        <taxon>rosids</taxon>
        <taxon>fabids</taxon>
        <taxon>Rosales</taxon>
        <taxon>Rosaceae</taxon>
        <taxon>Amygdaloideae</taxon>
        <taxon>Maleae</taxon>
        <taxon>Pyrus</taxon>
    </lineage>
</organism>
<dbReference type="Pfam" id="PF01764">
    <property type="entry name" value="Lipase_3"/>
    <property type="match status" value="1"/>
</dbReference>
<name>A0A5N5H5Z3_9ROSA</name>
<dbReference type="GO" id="GO:0009507">
    <property type="term" value="C:chloroplast"/>
    <property type="evidence" value="ECO:0007669"/>
    <property type="project" value="UniProtKB-SubCell"/>
</dbReference>
<keyword evidence="6" id="KW-0809">Transit peptide</keyword>
<reference evidence="12" key="2">
    <citation type="submission" date="2019-10" db="EMBL/GenBank/DDBJ databases">
        <title>A de novo genome assembly of a pear dwarfing rootstock.</title>
        <authorList>
            <person name="Wang F."/>
            <person name="Wang J."/>
            <person name="Li S."/>
            <person name="Zhang Y."/>
            <person name="Fang M."/>
            <person name="Ma L."/>
            <person name="Zhao Y."/>
            <person name="Jiang S."/>
        </authorList>
    </citation>
    <scope>NUCLEOTIDE SEQUENCE [LARGE SCALE GENOMIC DNA]</scope>
</reference>
<comment type="similarity">
    <text evidence="2">Belongs to the AB hydrolase superfamily. Lipase family.</text>
</comment>
<evidence type="ECO:0000259" key="10">
    <source>
        <dbReference type="Pfam" id="PF01764"/>
    </source>
</evidence>
<keyword evidence="3" id="KW-0150">Chloroplast</keyword>
<keyword evidence="5" id="KW-0378">Hydrolase</keyword>
<dbReference type="PANTHER" id="PTHR31403:SF4">
    <property type="entry name" value="PHOSPHOLIPASE A1-IALPHA2, CHLOROPLASTIC"/>
    <property type="match status" value="1"/>
</dbReference>
<proteinExistence type="inferred from homology"/>
<feature type="domain" description="Fungal lipase-type" evidence="10">
    <location>
        <begin position="195"/>
        <end position="352"/>
    </location>
</feature>
<dbReference type="GO" id="GO:0008970">
    <property type="term" value="F:phospholipase A1 activity"/>
    <property type="evidence" value="ECO:0007669"/>
    <property type="project" value="TreeGrafter"/>
</dbReference>
<sequence>MASMIQMPTTNMNQHVTFPKNIGIRSVTFGQICLAKKTEVAAATRHAVAMSAAAVAEVVTRNTTGANINNPSSSTSLADQWREIQGSNNWENLVEPLHPLLRQEIIRYGDFVTACYKGFDLDPNSKRYLNCKYGKKNMFREVGMENCGYEVTKYIYATPDINIPIQNGESCGRWIGYVAVSSDDAVKRLGRRDIIVTFRGTVTNPEWVANLMSSLTPARLDPHNPRNDVKVESGFLSLYTSDESQSKFGLGSCREQLLSEVSRLLNKYKGEKLSITMAGHSMGSSLALLLGYDIAELGLNRDNSGTKTPITVFSFGGPRVGNSGFKQRCEELGVKVLRIVNVNDPITKMPGVVFNHENFRVLAGEGSFEFPWSCSCYAHVGVELVLDFFNMQNPSCVHDLGTYISLLKCPKRVQIQKEGADLMNRARELLLKMNMSARNLNMQLPIPWRSASASSPTSNMSNTIRPKPTSLKLSQFRLNPTNQRRQECDFRPLNEIQQHRVPDHSTKPKYQAGFQTTQRNPNQDMILDHSTELHSRRDSGPLNGIRVDMISDYSTESQSIMDIGPT</sequence>
<reference evidence="11 12" key="3">
    <citation type="submission" date="2019-11" db="EMBL/GenBank/DDBJ databases">
        <title>A de novo genome assembly of a pear dwarfing rootstock.</title>
        <authorList>
            <person name="Wang F."/>
            <person name="Wang J."/>
            <person name="Li S."/>
            <person name="Zhang Y."/>
            <person name="Fang M."/>
            <person name="Ma L."/>
            <person name="Zhao Y."/>
            <person name="Jiang S."/>
        </authorList>
    </citation>
    <scope>NUCLEOTIDE SEQUENCE [LARGE SCALE GENOMIC DNA]</scope>
    <source>
        <strain evidence="11">S2</strain>
        <tissue evidence="11">Leaf</tissue>
    </source>
</reference>
<dbReference type="InterPro" id="IPR029058">
    <property type="entry name" value="AB_hydrolase_fold"/>
</dbReference>